<keyword evidence="7" id="KW-1185">Reference proteome</keyword>
<evidence type="ECO:0000313" key="6">
    <source>
        <dbReference type="EMBL" id="MBP1047517.1"/>
    </source>
</evidence>
<evidence type="ECO:0000256" key="2">
    <source>
        <dbReference type="ARBA" id="ARBA00023125"/>
    </source>
</evidence>
<keyword evidence="3" id="KW-0804">Transcription</keyword>
<evidence type="ECO:0000313" key="7">
    <source>
        <dbReference type="Proteomes" id="UP000673375"/>
    </source>
</evidence>
<name>A0ABS4CML1_9ENTE</name>
<organism evidence="6 7">
    <name type="scientific">Enterococcus larvae</name>
    <dbReference type="NCBI Taxonomy" id="2794352"/>
    <lineage>
        <taxon>Bacteria</taxon>
        <taxon>Bacillati</taxon>
        <taxon>Bacillota</taxon>
        <taxon>Bacilli</taxon>
        <taxon>Lactobacillales</taxon>
        <taxon>Enterococcaceae</taxon>
        <taxon>Enterococcus</taxon>
    </lineage>
</organism>
<reference evidence="6 7" key="1">
    <citation type="submission" date="2020-12" db="EMBL/GenBank/DDBJ databases">
        <title>Vagococcus allomyrinae sp. nov. and Enterococcus lavae sp. nov., isolated from the larvae of Allomyrina dichotoma.</title>
        <authorList>
            <person name="Lee S.D."/>
        </authorList>
    </citation>
    <scope>NUCLEOTIDE SEQUENCE [LARGE SCALE GENOMIC DNA]</scope>
    <source>
        <strain evidence="6 7">BWM-S5</strain>
    </source>
</reference>
<dbReference type="RefSeq" id="WP_209558298.1">
    <property type="nucleotide sequence ID" value="NZ_JAEDXU010000008.1"/>
</dbReference>
<dbReference type="Pfam" id="PF00486">
    <property type="entry name" value="Trans_reg_C"/>
    <property type="match status" value="1"/>
</dbReference>
<protein>
    <submittedName>
        <fullName evidence="6">Winged helix-turn-helix domain-containing protein</fullName>
    </submittedName>
</protein>
<feature type="domain" description="OmpR/PhoB-type" evidence="5">
    <location>
        <begin position="131"/>
        <end position="230"/>
    </location>
</feature>
<dbReference type="PROSITE" id="PS51755">
    <property type="entry name" value="OMPR_PHOB"/>
    <property type="match status" value="1"/>
</dbReference>
<keyword evidence="2 4" id="KW-0238">DNA-binding</keyword>
<dbReference type="InterPro" id="IPR036388">
    <property type="entry name" value="WH-like_DNA-bd_sf"/>
</dbReference>
<dbReference type="SMART" id="SM00862">
    <property type="entry name" value="Trans_reg_C"/>
    <property type="match status" value="1"/>
</dbReference>
<sequence length="230" mass="26989">MYHIGYLVSKNQKSEYIDRFLDDQLYKFHELNEEELLDHSLLDGVVLEETASNINWVCSLLMKLKESSNLLIWVLSPEVIVPKSIRLVYLQLGANGVADSSDDFDEFSLIVRNSLERSGSQAILNREMHTDEKEDSHDFQLLPKNLSVVLEDGKEVELTKLEFMVIQYLHKNAQETVTYEEIYENVWKNGEPCRYRVSNMIFHLRKKIEKDEKEPRYIKNVRSLGYKLVI</sequence>
<dbReference type="InterPro" id="IPR016032">
    <property type="entry name" value="Sig_transdc_resp-reg_C-effctor"/>
</dbReference>
<gene>
    <name evidence="6" type="ORF">I6N96_14620</name>
</gene>
<evidence type="ECO:0000256" key="4">
    <source>
        <dbReference type="PROSITE-ProRule" id="PRU01091"/>
    </source>
</evidence>
<dbReference type="Gene3D" id="1.10.10.10">
    <property type="entry name" value="Winged helix-like DNA-binding domain superfamily/Winged helix DNA-binding domain"/>
    <property type="match status" value="1"/>
</dbReference>
<proteinExistence type="predicted"/>
<evidence type="ECO:0000256" key="3">
    <source>
        <dbReference type="ARBA" id="ARBA00023163"/>
    </source>
</evidence>
<dbReference type="SUPFAM" id="SSF46894">
    <property type="entry name" value="C-terminal effector domain of the bipartite response regulators"/>
    <property type="match status" value="1"/>
</dbReference>
<dbReference type="InterPro" id="IPR001867">
    <property type="entry name" value="OmpR/PhoB-type_DNA-bd"/>
</dbReference>
<dbReference type="Proteomes" id="UP000673375">
    <property type="component" value="Unassembled WGS sequence"/>
</dbReference>
<accession>A0ABS4CML1</accession>
<dbReference type="CDD" id="cd00383">
    <property type="entry name" value="trans_reg_C"/>
    <property type="match status" value="1"/>
</dbReference>
<evidence type="ECO:0000256" key="1">
    <source>
        <dbReference type="ARBA" id="ARBA00023015"/>
    </source>
</evidence>
<keyword evidence="1" id="KW-0805">Transcription regulation</keyword>
<evidence type="ECO:0000259" key="5">
    <source>
        <dbReference type="PROSITE" id="PS51755"/>
    </source>
</evidence>
<dbReference type="EMBL" id="JAEDXU010000008">
    <property type="protein sequence ID" value="MBP1047517.1"/>
    <property type="molecule type" value="Genomic_DNA"/>
</dbReference>
<comment type="caution">
    <text evidence="6">The sequence shown here is derived from an EMBL/GenBank/DDBJ whole genome shotgun (WGS) entry which is preliminary data.</text>
</comment>
<feature type="DNA-binding region" description="OmpR/PhoB-type" evidence="4">
    <location>
        <begin position="131"/>
        <end position="230"/>
    </location>
</feature>